<keyword evidence="4 7" id="KW-0472">Membrane</keyword>
<dbReference type="PANTHER" id="PTHR30518:SF2">
    <property type="entry name" value="ENDOLYTIC MUREIN TRANSGLYCOSYLASE"/>
    <property type="match status" value="1"/>
</dbReference>
<evidence type="ECO:0000313" key="8">
    <source>
        <dbReference type="EMBL" id="MDO5970213.1"/>
    </source>
</evidence>
<comment type="subcellular location">
    <subcellularLocation>
        <location evidence="7">Cell membrane</location>
        <topology evidence="7">Single-pass membrane protein</topology>
    </subcellularLocation>
</comment>
<feature type="transmembrane region" description="Helical" evidence="7">
    <location>
        <begin position="6"/>
        <end position="26"/>
    </location>
</feature>
<keyword evidence="5 7" id="KW-0456">Lyase</keyword>
<evidence type="ECO:0000313" key="9">
    <source>
        <dbReference type="Proteomes" id="UP001176883"/>
    </source>
</evidence>
<dbReference type="InterPro" id="IPR003770">
    <property type="entry name" value="MLTG-like"/>
</dbReference>
<dbReference type="EMBL" id="JAUOEK010000117">
    <property type="protein sequence ID" value="MDO5970213.1"/>
    <property type="molecule type" value="Genomic_DNA"/>
</dbReference>
<protein>
    <recommendedName>
        <fullName evidence="7">Endolytic murein transglycosylase</fullName>
        <ecNumber evidence="7">4.2.2.29</ecNumber>
    </recommendedName>
    <alternativeName>
        <fullName evidence="7">Peptidoglycan lytic transglycosylase</fullName>
    </alternativeName>
    <alternativeName>
        <fullName evidence="7">Peptidoglycan polymerization terminase</fullName>
    </alternativeName>
</protein>
<proteinExistence type="inferred from homology"/>
<dbReference type="NCBIfam" id="TIGR00247">
    <property type="entry name" value="endolytic transglycosylase MltG"/>
    <property type="match status" value="1"/>
</dbReference>
<organism evidence="8 9">
    <name type="scientific">Flavivirga aquimarina</name>
    <dbReference type="NCBI Taxonomy" id="2027862"/>
    <lineage>
        <taxon>Bacteria</taxon>
        <taxon>Pseudomonadati</taxon>
        <taxon>Bacteroidota</taxon>
        <taxon>Flavobacteriia</taxon>
        <taxon>Flavobacteriales</taxon>
        <taxon>Flavobacteriaceae</taxon>
        <taxon>Flavivirga</taxon>
    </lineage>
</organism>
<keyword evidence="9" id="KW-1185">Reference proteome</keyword>
<gene>
    <name evidence="7 8" type="primary">mltG</name>
    <name evidence="8" type="ORF">Q4Q35_10380</name>
</gene>
<keyword evidence="1 7" id="KW-1003">Cell membrane</keyword>
<evidence type="ECO:0000256" key="5">
    <source>
        <dbReference type="ARBA" id="ARBA00023239"/>
    </source>
</evidence>
<evidence type="ECO:0000256" key="7">
    <source>
        <dbReference type="HAMAP-Rule" id="MF_02065"/>
    </source>
</evidence>
<evidence type="ECO:0000256" key="2">
    <source>
        <dbReference type="ARBA" id="ARBA00022692"/>
    </source>
</evidence>
<keyword evidence="3 7" id="KW-1133">Transmembrane helix</keyword>
<dbReference type="HAMAP" id="MF_02065">
    <property type="entry name" value="MltG"/>
    <property type="match status" value="1"/>
</dbReference>
<comment type="catalytic activity">
    <reaction evidence="7">
        <text>a peptidoglycan chain = a peptidoglycan chain with N-acetyl-1,6-anhydromuramyl-[peptide] at the reducing end + a peptidoglycan chain with N-acetylglucosamine at the non-reducing end.</text>
        <dbReference type="EC" id="4.2.2.29"/>
    </reaction>
</comment>
<dbReference type="EC" id="4.2.2.29" evidence="7"/>
<keyword evidence="6 7" id="KW-0961">Cell wall biogenesis/degradation</keyword>
<reference evidence="8" key="1">
    <citation type="submission" date="2023-07" db="EMBL/GenBank/DDBJ databases">
        <title>Two novel species in the genus Flavivirga.</title>
        <authorList>
            <person name="Kwon K."/>
        </authorList>
    </citation>
    <scope>NUCLEOTIDE SEQUENCE</scope>
    <source>
        <strain evidence="8">KCTC 52353</strain>
    </source>
</reference>
<keyword evidence="2 7" id="KW-0812">Transmembrane</keyword>
<dbReference type="RefSeq" id="WP_303277903.1">
    <property type="nucleotide sequence ID" value="NZ_JAUOEK010000117.1"/>
</dbReference>
<evidence type="ECO:0000256" key="3">
    <source>
        <dbReference type="ARBA" id="ARBA00022989"/>
    </source>
</evidence>
<sequence length="352" mass="40326">MYIKKILLAIVVIGLVVAAFFANFVYKAMLKPNTAFNNDTAYVFISSESTYEDVRNQLTPLLDDIDSFDDLAEQKKYTTYIKAGKYAIKKDMSNNDIINSIRSKNIPVKVSFNNQETLEKLAGRIATQIEADSVSLLKAMKDTSFLTENNFNEATALGMYLPNSYEFFWNTSAEMFRSRMLKEYNRFWTDARKNKAKAINLSQDEVITLASIVYEESKQATEQPRIAGVYINRLKIGMLLQADPTVKFAAYKLPKYKNTIIKRVLDIHKKEVESSPYSRYSTYINAGLPPGLIAMPDISAIEAVLNYEKHKYLYFAADAKRFGYHKFAKTLTQHNVNARAYRRYLSSQGIYK</sequence>
<dbReference type="PANTHER" id="PTHR30518">
    <property type="entry name" value="ENDOLYTIC MUREIN TRANSGLYCOSYLASE"/>
    <property type="match status" value="1"/>
</dbReference>
<feature type="site" description="Important for catalytic activity" evidence="7">
    <location>
        <position position="216"/>
    </location>
</feature>
<dbReference type="Gene3D" id="3.30.1490.480">
    <property type="entry name" value="Endolytic murein transglycosylase"/>
    <property type="match status" value="1"/>
</dbReference>
<name>A0ABT8WAN8_9FLAO</name>
<evidence type="ECO:0000256" key="4">
    <source>
        <dbReference type="ARBA" id="ARBA00023136"/>
    </source>
</evidence>
<accession>A0ABT8WAN8</accession>
<evidence type="ECO:0000256" key="6">
    <source>
        <dbReference type="ARBA" id="ARBA00023316"/>
    </source>
</evidence>
<dbReference type="Proteomes" id="UP001176883">
    <property type="component" value="Unassembled WGS sequence"/>
</dbReference>
<evidence type="ECO:0000256" key="1">
    <source>
        <dbReference type="ARBA" id="ARBA00022475"/>
    </source>
</evidence>
<dbReference type="Gene3D" id="3.30.160.60">
    <property type="entry name" value="Classic Zinc Finger"/>
    <property type="match status" value="1"/>
</dbReference>
<dbReference type="Pfam" id="PF02618">
    <property type="entry name" value="YceG"/>
    <property type="match status" value="1"/>
</dbReference>
<comment type="similarity">
    <text evidence="7">Belongs to the transglycosylase MltG family.</text>
</comment>
<comment type="caution">
    <text evidence="8">The sequence shown here is derived from an EMBL/GenBank/DDBJ whole genome shotgun (WGS) entry which is preliminary data.</text>
</comment>
<comment type="function">
    <text evidence="7">Functions as a peptidoglycan terminase that cleaves nascent peptidoglycan strands endolytically to terminate their elongation.</text>
</comment>